<name>A0A133VH61_9EURY</name>
<keyword evidence="4" id="KW-0408">Iron</keyword>
<evidence type="ECO:0000313" key="8">
    <source>
        <dbReference type="EMBL" id="KXB05778.1"/>
    </source>
</evidence>
<dbReference type="SMART" id="SM00729">
    <property type="entry name" value="Elp3"/>
    <property type="match status" value="1"/>
</dbReference>
<dbReference type="SUPFAM" id="SSF102114">
    <property type="entry name" value="Radical SAM enzymes"/>
    <property type="match status" value="1"/>
</dbReference>
<dbReference type="PANTHER" id="PTHR43409">
    <property type="entry name" value="ANAEROBIC MAGNESIUM-PROTOPORPHYRIN IX MONOMETHYL ESTER CYCLASE-RELATED"/>
    <property type="match status" value="1"/>
</dbReference>
<dbReference type="AlphaFoldDB" id="A0A133VH61"/>
<dbReference type="InterPro" id="IPR051198">
    <property type="entry name" value="BchE-like"/>
</dbReference>
<keyword evidence="2" id="KW-0949">S-adenosyl-L-methionine</keyword>
<comment type="caution">
    <text evidence="8">The sequence shown here is derived from an EMBL/GenBank/DDBJ whole genome shotgun (WGS) entry which is preliminary data.</text>
</comment>
<dbReference type="Gene3D" id="3.20.20.70">
    <property type="entry name" value="Aldolase class I"/>
    <property type="match status" value="1"/>
</dbReference>
<sequence>MKNSNNSEDGENYSFETGPIRPPSEGGVHSLLLRPTRNCPWNRCTFCPVYKGEKFHIREVDEIKKDIETVRKIKNMIKNNSTELDKVPRKCYALVSAWIQSGERTVFLQDSNTLIMRTPQLVEILECLKENFSSLERITSYARSKTLARKSLKELKKIREAGLTRLHVGLESGDDEVLNFVNKGVTAEKHIEAGKKAIKAGFELSEYVMPDLGGKSLSEQHAQNTAKVLNQINPDYVRMRPLAVMKNTELYEKYKSGDFELSSPHERLQEIKLMIENLSISGKVCFDHRLNGWKNKNHNRLFDLDYEGYQFPQEKQLVLDLINEGLGVDESYHIDPRDKAISSL</sequence>
<organism evidence="8 9">
    <name type="scientific">candidate division MSBL1 archaeon SCGC-AAA382A03</name>
    <dbReference type="NCBI Taxonomy" id="1698278"/>
    <lineage>
        <taxon>Archaea</taxon>
        <taxon>Methanobacteriati</taxon>
        <taxon>Methanobacteriota</taxon>
        <taxon>candidate division MSBL1</taxon>
    </lineage>
</organism>
<evidence type="ECO:0000256" key="6">
    <source>
        <dbReference type="SAM" id="MobiDB-lite"/>
    </source>
</evidence>
<evidence type="ECO:0000256" key="3">
    <source>
        <dbReference type="ARBA" id="ARBA00022723"/>
    </source>
</evidence>
<protein>
    <recommendedName>
        <fullName evidence="7">Radical SAM core domain-containing protein</fullName>
    </recommendedName>
</protein>
<dbReference type="GO" id="GO:0051536">
    <property type="term" value="F:iron-sulfur cluster binding"/>
    <property type="evidence" value="ECO:0007669"/>
    <property type="project" value="UniProtKB-KW"/>
</dbReference>
<gene>
    <name evidence="8" type="ORF">AKJ49_00060</name>
</gene>
<feature type="region of interest" description="Disordered" evidence="6">
    <location>
        <begin position="1"/>
        <end position="22"/>
    </location>
</feature>
<dbReference type="PROSITE" id="PS51918">
    <property type="entry name" value="RADICAL_SAM"/>
    <property type="match status" value="1"/>
</dbReference>
<evidence type="ECO:0000259" key="7">
    <source>
        <dbReference type="PROSITE" id="PS51918"/>
    </source>
</evidence>
<dbReference type="PANTHER" id="PTHR43409:SF4">
    <property type="entry name" value="RADICAL SAM SUPERFAMILY PROTEIN"/>
    <property type="match status" value="1"/>
</dbReference>
<dbReference type="Proteomes" id="UP000070549">
    <property type="component" value="Unassembled WGS sequence"/>
</dbReference>
<dbReference type="EMBL" id="LHYC01000001">
    <property type="protein sequence ID" value="KXB05778.1"/>
    <property type="molecule type" value="Genomic_DNA"/>
</dbReference>
<keyword evidence="5" id="KW-0411">Iron-sulfur</keyword>
<dbReference type="InterPro" id="IPR006638">
    <property type="entry name" value="Elp3/MiaA/NifB-like_rSAM"/>
</dbReference>
<dbReference type="InterPro" id="IPR058240">
    <property type="entry name" value="rSAM_sf"/>
</dbReference>
<dbReference type="Pfam" id="PF04055">
    <property type="entry name" value="Radical_SAM"/>
    <property type="match status" value="1"/>
</dbReference>
<dbReference type="InterPro" id="IPR007197">
    <property type="entry name" value="rSAM"/>
</dbReference>
<evidence type="ECO:0000256" key="2">
    <source>
        <dbReference type="ARBA" id="ARBA00022691"/>
    </source>
</evidence>
<accession>A0A133VH61</accession>
<dbReference type="CDD" id="cd01335">
    <property type="entry name" value="Radical_SAM"/>
    <property type="match status" value="1"/>
</dbReference>
<feature type="domain" description="Radical SAM core" evidence="7">
    <location>
        <begin position="25"/>
        <end position="281"/>
    </location>
</feature>
<dbReference type="SFLD" id="SFLDG01095">
    <property type="entry name" value="Uncharacterised_Radical_SAM_Su"/>
    <property type="match status" value="1"/>
</dbReference>
<evidence type="ECO:0000256" key="5">
    <source>
        <dbReference type="ARBA" id="ARBA00023014"/>
    </source>
</evidence>
<evidence type="ECO:0000256" key="4">
    <source>
        <dbReference type="ARBA" id="ARBA00023004"/>
    </source>
</evidence>
<proteinExistence type="predicted"/>
<reference evidence="8 9" key="1">
    <citation type="journal article" date="2016" name="Sci. Rep.">
        <title>Metabolic traits of an uncultured archaeal lineage -MSBL1- from brine pools of the Red Sea.</title>
        <authorList>
            <person name="Mwirichia R."/>
            <person name="Alam I."/>
            <person name="Rashid M."/>
            <person name="Vinu M."/>
            <person name="Ba-Alawi W."/>
            <person name="Anthony Kamau A."/>
            <person name="Kamanda Ngugi D."/>
            <person name="Goker M."/>
            <person name="Klenk H.P."/>
            <person name="Bajic V."/>
            <person name="Stingl U."/>
        </authorList>
    </citation>
    <scope>NUCLEOTIDE SEQUENCE [LARGE SCALE GENOMIC DNA]</scope>
    <source>
        <strain evidence="8">SCGC-AAA382A03</strain>
    </source>
</reference>
<evidence type="ECO:0000313" key="9">
    <source>
        <dbReference type="Proteomes" id="UP000070549"/>
    </source>
</evidence>
<keyword evidence="9" id="KW-1185">Reference proteome</keyword>
<dbReference type="InterPro" id="IPR013785">
    <property type="entry name" value="Aldolase_TIM"/>
</dbReference>
<dbReference type="SFLD" id="SFLDS00029">
    <property type="entry name" value="Radical_SAM"/>
    <property type="match status" value="1"/>
</dbReference>
<dbReference type="GO" id="GO:0003824">
    <property type="term" value="F:catalytic activity"/>
    <property type="evidence" value="ECO:0007669"/>
    <property type="project" value="InterPro"/>
</dbReference>
<evidence type="ECO:0000256" key="1">
    <source>
        <dbReference type="ARBA" id="ARBA00001966"/>
    </source>
</evidence>
<comment type="cofactor">
    <cofactor evidence="1">
        <name>[4Fe-4S] cluster</name>
        <dbReference type="ChEBI" id="CHEBI:49883"/>
    </cofactor>
</comment>
<dbReference type="GO" id="GO:0046872">
    <property type="term" value="F:metal ion binding"/>
    <property type="evidence" value="ECO:0007669"/>
    <property type="project" value="UniProtKB-KW"/>
</dbReference>
<keyword evidence="3" id="KW-0479">Metal-binding</keyword>